<dbReference type="Pfam" id="PF00535">
    <property type="entry name" value="Glycos_transf_2"/>
    <property type="match status" value="1"/>
</dbReference>
<gene>
    <name evidence="2" type="ORF">OQZ29_02710</name>
</gene>
<dbReference type="GO" id="GO:0016758">
    <property type="term" value="F:hexosyltransferase activity"/>
    <property type="evidence" value="ECO:0007669"/>
    <property type="project" value="UniProtKB-ARBA"/>
</dbReference>
<dbReference type="PANTHER" id="PTHR22916:SF3">
    <property type="entry name" value="UDP-GLCNAC:BETAGAL BETA-1,3-N-ACETYLGLUCOSAMINYLTRANSFERASE-LIKE PROTEIN 1"/>
    <property type="match status" value="1"/>
</dbReference>
<name>A0A9X3I7D8_9SPHI</name>
<dbReference type="RefSeq" id="WP_010601857.1">
    <property type="nucleotide sequence ID" value="NZ_JAPJUH010000001.1"/>
</dbReference>
<feature type="domain" description="Glycosyltransferase 2-like" evidence="1">
    <location>
        <begin position="3"/>
        <end position="127"/>
    </location>
</feature>
<comment type="caution">
    <text evidence="2">The sequence shown here is derived from an EMBL/GenBank/DDBJ whole genome shotgun (WGS) entry which is preliminary data.</text>
</comment>
<evidence type="ECO:0000259" key="1">
    <source>
        <dbReference type="Pfam" id="PF00535"/>
    </source>
</evidence>
<protein>
    <submittedName>
        <fullName evidence="2">Glycosyltransferase family A protein</fullName>
    </submittedName>
</protein>
<dbReference type="AlphaFoldDB" id="A0A9X3I7D8"/>
<keyword evidence="3" id="KW-1185">Reference proteome</keyword>
<accession>A0A9X3I7D8</accession>
<dbReference type="CDD" id="cd00761">
    <property type="entry name" value="Glyco_tranf_GTA_type"/>
    <property type="match status" value="1"/>
</dbReference>
<evidence type="ECO:0000313" key="3">
    <source>
        <dbReference type="Proteomes" id="UP001142592"/>
    </source>
</evidence>
<dbReference type="SUPFAM" id="SSF53448">
    <property type="entry name" value="Nucleotide-diphospho-sugar transferases"/>
    <property type="match status" value="1"/>
</dbReference>
<reference evidence="2" key="1">
    <citation type="submission" date="2022-11" db="EMBL/GenBank/DDBJ databases">
        <authorList>
            <person name="Graham C."/>
            <person name="Newman J.D."/>
        </authorList>
    </citation>
    <scope>NUCLEOTIDE SEQUENCE</scope>
    <source>
        <strain evidence="2">DSM 19486</strain>
    </source>
</reference>
<dbReference type="InterPro" id="IPR001173">
    <property type="entry name" value="Glyco_trans_2-like"/>
</dbReference>
<proteinExistence type="predicted"/>
<evidence type="ECO:0000313" key="2">
    <source>
        <dbReference type="EMBL" id="MCX3263636.1"/>
    </source>
</evidence>
<organism evidence="2 3">
    <name type="scientific">Pedobacter agri</name>
    <dbReference type="NCBI Taxonomy" id="454586"/>
    <lineage>
        <taxon>Bacteria</taxon>
        <taxon>Pseudomonadati</taxon>
        <taxon>Bacteroidota</taxon>
        <taxon>Sphingobacteriia</taxon>
        <taxon>Sphingobacteriales</taxon>
        <taxon>Sphingobacteriaceae</taxon>
        <taxon>Pedobacter</taxon>
    </lineage>
</organism>
<dbReference type="Gene3D" id="3.90.550.10">
    <property type="entry name" value="Spore Coat Polysaccharide Biosynthesis Protein SpsA, Chain A"/>
    <property type="match status" value="1"/>
</dbReference>
<sequence length="305" mass="35671">MVSVIIPNYNHAHYLKQRIDSVLNQTYKNFEIIILDDCSTDNSKEIIEQYRNNPKVSNITFNDTNSGSTFKQWNKGIALSKGKYVWIAESDDYADSKFLELTVQQLNDNNDVNLCFTQSYRIDKNNVIIDNCLHWYGSEFQNAFLADGKNFIKKSLWAQNQIYNASAVLFRKSAYPYPAKQIEKLKFVGDWYIYIMLIENGKIAYLPNILNYFRQHQTSVTSKLDNSTTHLFESYLILKHIASNRLYINYEKYNIRLNYLAGLLLTRKMSNRDFLRLSAFAIKFDYLLPFRLAVVKSKLLLSKNG</sequence>
<dbReference type="PANTHER" id="PTHR22916">
    <property type="entry name" value="GLYCOSYLTRANSFERASE"/>
    <property type="match status" value="1"/>
</dbReference>
<dbReference type="EMBL" id="JAPJUH010000001">
    <property type="protein sequence ID" value="MCX3263636.1"/>
    <property type="molecule type" value="Genomic_DNA"/>
</dbReference>
<dbReference type="Proteomes" id="UP001142592">
    <property type="component" value="Unassembled WGS sequence"/>
</dbReference>
<dbReference type="InterPro" id="IPR029044">
    <property type="entry name" value="Nucleotide-diphossugar_trans"/>
</dbReference>